<evidence type="ECO:0000313" key="1">
    <source>
        <dbReference type="EMBL" id="RMA58535.1"/>
    </source>
</evidence>
<dbReference type="Pfam" id="PF04107">
    <property type="entry name" value="GCS2"/>
    <property type="match status" value="1"/>
</dbReference>
<dbReference type="OrthoDB" id="9804786at2"/>
<dbReference type="InterPro" id="IPR006336">
    <property type="entry name" value="GCS2"/>
</dbReference>
<dbReference type="AlphaFoldDB" id="A0A3L9YK90"/>
<dbReference type="SUPFAM" id="SSF55931">
    <property type="entry name" value="Glutamine synthetase/guanido kinase"/>
    <property type="match status" value="1"/>
</dbReference>
<reference evidence="1 2" key="1">
    <citation type="submission" date="2018-10" db="EMBL/GenBank/DDBJ databases">
        <title>Genomic Encyclopedia of Archaeal and Bacterial Type Strains, Phase II (KMG-II): from individual species to whole genera.</title>
        <authorList>
            <person name="Goeker M."/>
        </authorList>
    </citation>
    <scope>NUCLEOTIDE SEQUENCE [LARGE SCALE GENOMIC DNA]</scope>
    <source>
        <strain evidence="1 2">DSM 23424</strain>
    </source>
</reference>
<dbReference type="PANTHER" id="PTHR36510:SF1">
    <property type="entry name" value="GLUTAMATE--CYSTEINE LIGASE 2-RELATED"/>
    <property type="match status" value="1"/>
</dbReference>
<keyword evidence="2" id="KW-1185">Reference proteome</keyword>
<dbReference type="PANTHER" id="PTHR36510">
    <property type="entry name" value="GLUTAMATE--CYSTEINE LIGASE 2-RELATED"/>
    <property type="match status" value="1"/>
</dbReference>
<sequence length="408" mass="46532">MKYHLFEVFGIELEYMVVSLDKLKILPIVDQLLTAKHGSLTSDVSNGDVEWSNELVAHVVEMKTNGPTSNLNGLSDEFHKNVVEMNSLLASFNAKLLPTASHPLMDPKTEMQLWKHSYSEIYALYNRIFDCNGHGWSNVQSMHINLPFANDEEFEKLHAAIRVLLPIVPGLSASSPIFEGKYTGFKDARMEVYKTNQKEIPEMTGKVIPEQVFSKQEYFDQIFQPINKAIKPYDTENILDHHFLNSRGAIARFDRNAIEIRVVDIQECPKADIAIAVLIIETLKYLVYGKYTSLNDQKSWHENDLFAILNDVIKDGETTLIKNIAYLSLFKIEDEATVAQIWRSLYDQIKHHISLEYQSTLEIILKQGSLSTRIMKATNGDESPEAILKVYQQLGDCLQQNKLFIGCN</sequence>
<dbReference type="RefSeq" id="WP_121907486.1">
    <property type="nucleotide sequence ID" value="NZ_REFC01000013.1"/>
</dbReference>
<dbReference type="GO" id="GO:0004357">
    <property type="term" value="F:glutamate-cysteine ligase activity"/>
    <property type="evidence" value="ECO:0007669"/>
    <property type="project" value="InterPro"/>
</dbReference>
<dbReference type="Proteomes" id="UP000271339">
    <property type="component" value="Unassembled WGS sequence"/>
</dbReference>
<dbReference type="InterPro" id="IPR014746">
    <property type="entry name" value="Gln_synth/guanido_kin_cat_dom"/>
</dbReference>
<gene>
    <name evidence="1" type="ORF">BXY75_1908</name>
</gene>
<keyword evidence="1" id="KW-0436">Ligase</keyword>
<evidence type="ECO:0000313" key="2">
    <source>
        <dbReference type="Proteomes" id="UP000271339"/>
    </source>
</evidence>
<name>A0A3L9YK90_9FLAO</name>
<accession>A0A3L9YK90</accession>
<dbReference type="EMBL" id="REFC01000013">
    <property type="protein sequence ID" value="RMA58535.1"/>
    <property type="molecule type" value="Genomic_DNA"/>
</dbReference>
<organism evidence="1 2">
    <name type="scientific">Ulvibacter antarcticus</name>
    <dbReference type="NCBI Taxonomy" id="442714"/>
    <lineage>
        <taxon>Bacteria</taxon>
        <taxon>Pseudomonadati</taxon>
        <taxon>Bacteroidota</taxon>
        <taxon>Flavobacteriia</taxon>
        <taxon>Flavobacteriales</taxon>
        <taxon>Flavobacteriaceae</taxon>
        <taxon>Ulvibacter</taxon>
    </lineage>
</organism>
<dbReference type="InterPro" id="IPR050141">
    <property type="entry name" value="GCL_type2/YbdK_subfam"/>
</dbReference>
<comment type="caution">
    <text evidence="1">The sequence shown here is derived from an EMBL/GenBank/DDBJ whole genome shotgun (WGS) entry which is preliminary data.</text>
</comment>
<proteinExistence type="predicted"/>
<protein>
    <submittedName>
        <fullName evidence="1">Carboxylate-amine ligase</fullName>
    </submittedName>
</protein>
<dbReference type="GO" id="GO:0042398">
    <property type="term" value="P:modified amino acid biosynthetic process"/>
    <property type="evidence" value="ECO:0007669"/>
    <property type="project" value="InterPro"/>
</dbReference>
<dbReference type="Gene3D" id="3.30.590.20">
    <property type="match status" value="1"/>
</dbReference>